<proteinExistence type="inferred from homology"/>
<keyword evidence="9 16" id="KW-0812">Transmembrane</keyword>
<dbReference type="RefSeq" id="XP_065328956.1">
    <property type="nucleotide sequence ID" value="XM_065472884.1"/>
</dbReference>
<name>A0AAX4JA20_9MICR</name>
<gene>
    <name evidence="18" type="ORF">VNE69_03032</name>
</gene>
<evidence type="ECO:0000313" key="18">
    <source>
        <dbReference type="EMBL" id="WUR02811.1"/>
    </source>
</evidence>
<keyword evidence="10 16" id="KW-0548">Nucleotidyltransferase</keyword>
<reference evidence="18" key="1">
    <citation type="journal article" date="2024" name="BMC Genomics">
        <title>Functional annotation of a divergent genome using sequence and structure-based similarity.</title>
        <authorList>
            <person name="Svedberg D."/>
            <person name="Winiger R.R."/>
            <person name="Berg A."/>
            <person name="Sharma H."/>
            <person name="Tellgren-Roth C."/>
            <person name="Debrunner-Vossbrinck B.A."/>
            <person name="Vossbrinck C.R."/>
            <person name="Barandun J."/>
        </authorList>
    </citation>
    <scope>NUCLEOTIDE SEQUENCE</scope>
    <source>
        <strain evidence="18">Illinois isolate</strain>
    </source>
</reference>
<evidence type="ECO:0000256" key="11">
    <source>
        <dbReference type="ARBA" id="ARBA00022989"/>
    </source>
</evidence>
<evidence type="ECO:0000256" key="13">
    <source>
        <dbReference type="ARBA" id="ARBA00023136"/>
    </source>
</evidence>
<keyword evidence="19" id="KW-1185">Reference proteome</keyword>
<keyword evidence="11 17" id="KW-1133">Transmembrane helix</keyword>
<evidence type="ECO:0000256" key="9">
    <source>
        <dbReference type="ARBA" id="ARBA00022692"/>
    </source>
</evidence>
<evidence type="ECO:0000256" key="7">
    <source>
        <dbReference type="ARBA" id="ARBA00022516"/>
    </source>
</evidence>
<feature type="transmembrane region" description="Helical" evidence="17">
    <location>
        <begin position="40"/>
        <end position="61"/>
    </location>
</feature>
<dbReference type="EC" id="2.7.7.41" evidence="6 16"/>
<keyword evidence="8 16" id="KW-0808">Transferase</keyword>
<dbReference type="PANTHER" id="PTHR13773:SF8">
    <property type="entry name" value="PHOSPHATIDATE CYTIDYLYLTRANSFERASE, PHOTORECEPTOR-SPECIFIC"/>
    <property type="match status" value="1"/>
</dbReference>
<keyword evidence="13 17" id="KW-0472">Membrane</keyword>
<dbReference type="Pfam" id="PF01148">
    <property type="entry name" value="CTP_transf_1"/>
    <property type="match status" value="1"/>
</dbReference>
<dbReference type="KEGG" id="vnx:VNE69_03032"/>
<comment type="similarity">
    <text evidence="5 16">Belongs to the CDS family.</text>
</comment>
<dbReference type="GeneID" id="90540628"/>
<feature type="transmembrane region" description="Helical" evidence="17">
    <location>
        <begin position="175"/>
        <end position="194"/>
    </location>
</feature>
<dbReference type="GO" id="GO:0004605">
    <property type="term" value="F:phosphatidate cytidylyltransferase activity"/>
    <property type="evidence" value="ECO:0007669"/>
    <property type="project" value="UniProtKB-EC"/>
</dbReference>
<comment type="pathway">
    <text evidence="4">Lipid metabolism.</text>
</comment>
<evidence type="ECO:0000256" key="12">
    <source>
        <dbReference type="ARBA" id="ARBA00023098"/>
    </source>
</evidence>
<evidence type="ECO:0000256" key="4">
    <source>
        <dbReference type="ARBA" id="ARBA00005189"/>
    </source>
</evidence>
<dbReference type="InterPro" id="IPR000374">
    <property type="entry name" value="PC_trans"/>
</dbReference>
<feature type="transmembrane region" description="Helical" evidence="17">
    <location>
        <begin position="81"/>
        <end position="97"/>
    </location>
</feature>
<evidence type="ECO:0000256" key="8">
    <source>
        <dbReference type="ARBA" id="ARBA00022679"/>
    </source>
</evidence>
<organism evidence="18 19">
    <name type="scientific">Vairimorpha necatrix</name>
    <dbReference type="NCBI Taxonomy" id="6039"/>
    <lineage>
        <taxon>Eukaryota</taxon>
        <taxon>Fungi</taxon>
        <taxon>Fungi incertae sedis</taxon>
        <taxon>Microsporidia</taxon>
        <taxon>Nosematidae</taxon>
        <taxon>Vairimorpha</taxon>
    </lineage>
</organism>
<sequence>MIGLFLFINSCNVTYLMIFVIILTIFVLREIISITKTPQGYPLPIYLIVGFTTNIYIYYLSDSLSYLYPSLSNCLIIHSKTYFYNCVIFMIIFVCSLKKGLLKRQFALFSLIHLASYLVANSCRAALVNLHIGKFWLFFPSTLVICNDIFAYIIGKSLGHTPLFKLSPKKTVEGFIGGFVFTFLYGFIFCFIQSKYTLFVDLYSKELQDIWKFVFYGVTVQIKYMYIHCLCFVLVASFVAPFSGFFASALKRAYNKKDFGNSIPGHGGLTDRFDCQCIMVLFTTVYLKSFLRTKEQTLEGCYFHITRSFSGDEISLLISMLEKFQLGQVEN</sequence>
<evidence type="ECO:0000256" key="2">
    <source>
        <dbReference type="ARBA" id="ARBA00004141"/>
    </source>
</evidence>
<evidence type="ECO:0000256" key="1">
    <source>
        <dbReference type="ARBA" id="ARBA00001698"/>
    </source>
</evidence>
<feature type="transmembrane region" description="Helical" evidence="17">
    <location>
        <begin position="6"/>
        <end position="28"/>
    </location>
</feature>
<comment type="pathway">
    <text evidence="3 16">Phospholipid metabolism; CDP-diacylglycerol biosynthesis; CDP-diacylglycerol from sn-glycerol 3-phosphate: step 3/3.</text>
</comment>
<evidence type="ECO:0000256" key="10">
    <source>
        <dbReference type="ARBA" id="ARBA00022695"/>
    </source>
</evidence>
<keyword evidence="14" id="KW-0594">Phospholipid biosynthesis</keyword>
<protein>
    <recommendedName>
        <fullName evidence="6 16">Phosphatidate cytidylyltransferase</fullName>
        <ecNumber evidence="6 16">2.7.7.41</ecNumber>
    </recommendedName>
</protein>
<feature type="transmembrane region" description="Helical" evidence="17">
    <location>
        <begin position="133"/>
        <end position="154"/>
    </location>
</feature>
<dbReference type="GO" id="GO:0008654">
    <property type="term" value="P:phospholipid biosynthetic process"/>
    <property type="evidence" value="ECO:0007669"/>
    <property type="project" value="UniProtKB-KW"/>
</dbReference>
<evidence type="ECO:0000256" key="15">
    <source>
        <dbReference type="ARBA" id="ARBA00023264"/>
    </source>
</evidence>
<dbReference type="PANTHER" id="PTHR13773">
    <property type="entry name" value="PHOSPHATIDATE CYTIDYLYLTRANSFERASE"/>
    <property type="match status" value="1"/>
</dbReference>
<evidence type="ECO:0000256" key="6">
    <source>
        <dbReference type="ARBA" id="ARBA00012487"/>
    </source>
</evidence>
<accession>A0AAX4JA20</accession>
<evidence type="ECO:0000256" key="16">
    <source>
        <dbReference type="RuleBase" id="RU003938"/>
    </source>
</evidence>
<dbReference type="Proteomes" id="UP001334084">
    <property type="component" value="Chromosome 3"/>
</dbReference>
<evidence type="ECO:0000256" key="14">
    <source>
        <dbReference type="ARBA" id="ARBA00023209"/>
    </source>
</evidence>
<comment type="subcellular location">
    <subcellularLocation>
        <location evidence="2">Membrane</location>
        <topology evidence="2">Multi-pass membrane protein</topology>
    </subcellularLocation>
</comment>
<dbReference type="InterPro" id="IPR016720">
    <property type="entry name" value="PC_Trfase_euk"/>
</dbReference>
<comment type="catalytic activity">
    <reaction evidence="1 16">
        <text>a 1,2-diacyl-sn-glycero-3-phosphate + CTP + H(+) = a CDP-1,2-diacyl-sn-glycerol + diphosphate</text>
        <dbReference type="Rhea" id="RHEA:16229"/>
        <dbReference type="ChEBI" id="CHEBI:15378"/>
        <dbReference type="ChEBI" id="CHEBI:33019"/>
        <dbReference type="ChEBI" id="CHEBI:37563"/>
        <dbReference type="ChEBI" id="CHEBI:58332"/>
        <dbReference type="ChEBI" id="CHEBI:58608"/>
        <dbReference type="EC" id="2.7.7.41"/>
    </reaction>
</comment>
<evidence type="ECO:0000256" key="17">
    <source>
        <dbReference type="SAM" id="Phobius"/>
    </source>
</evidence>
<evidence type="ECO:0000256" key="3">
    <source>
        <dbReference type="ARBA" id="ARBA00005119"/>
    </source>
</evidence>
<feature type="transmembrane region" description="Helical" evidence="17">
    <location>
        <begin position="225"/>
        <end position="247"/>
    </location>
</feature>
<keyword evidence="7" id="KW-0444">Lipid biosynthesis</keyword>
<dbReference type="GO" id="GO:0005789">
    <property type="term" value="C:endoplasmic reticulum membrane"/>
    <property type="evidence" value="ECO:0007669"/>
    <property type="project" value="TreeGrafter"/>
</dbReference>
<keyword evidence="15" id="KW-1208">Phospholipid metabolism</keyword>
<dbReference type="AlphaFoldDB" id="A0AAX4JA20"/>
<keyword evidence="12" id="KW-0443">Lipid metabolism</keyword>
<dbReference type="PROSITE" id="PS01315">
    <property type="entry name" value="CDS"/>
    <property type="match status" value="1"/>
</dbReference>
<feature type="transmembrane region" description="Helical" evidence="17">
    <location>
        <begin position="106"/>
        <end position="127"/>
    </location>
</feature>
<evidence type="ECO:0000313" key="19">
    <source>
        <dbReference type="Proteomes" id="UP001334084"/>
    </source>
</evidence>
<dbReference type="EMBL" id="CP142728">
    <property type="protein sequence ID" value="WUR02811.1"/>
    <property type="molecule type" value="Genomic_DNA"/>
</dbReference>
<evidence type="ECO:0000256" key="5">
    <source>
        <dbReference type="ARBA" id="ARBA00010185"/>
    </source>
</evidence>